<dbReference type="Gene3D" id="3.40.109.10">
    <property type="entry name" value="NADH Oxidase"/>
    <property type="match status" value="1"/>
</dbReference>
<reference evidence="2 3" key="1">
    <citation type="journal article" date="2015" name="Microbiome">
        <title>Genomic resolution of linkages in carbon, nitrogen, and sulfur cycling among widespread estuary sediment bacteria.</title>
        <authorList>
            <person name="Baker B.J."/>
            <person name="Lazar C.S."/>
            <person name="Teske A.P."/>
            <person name="Dick G.J."/>
        </authorList>
    </citation>
    <scope>NUCLEOTIDE SEQUENCE [LARGE SCALE GENOMIC DNA]</scope>
    <source>
        <strain evidence="2">SM23_42</strain>
    </source>
</reference>
<evidence type="ECO:0000259" key="1">
    <source>
        <dbReference type="Pfam" id="PF00881"/>
    </source>
</evidence>
<sequence length="188" mass="21186">MDVKEAIEKRRAYRSLAPAEIADELIDDLAKSAQLFCSCFNNQPWRYVFVCDKDILRRMHDALSPGNEWARAASLIIAVFSKPELDCMIRDRKYYLFDTGMATASLILRATELGFVAHPIAGFSPKKTREILSIPEDMEVITLVIVGKHANSISPVLSAKQIAAEKERPERHPLPDFVYKNTYKAQGG</sequence>
<dbReference type="EMBL" id="LJUJ01000001">
    <property type="protein sequence ID" value="KPK64797.1"/>
    <property type="molecule type" value="Genomic_DNA"/>
</dbReference>
<dbReference type="Pfam" id="PF00881">
    <property type="entry name" value="Nitroreductase"/>
    <property type="match status" value="2"/>
</dbReference>
<feature type="domain" description="Nitroreductase" evidence="1">
    <location>
        <begin position="68"/>
        <end position="148"/>
    </location>
</feature>
<protein>
    <submittedName>
        <fullName evidence="2">Nitroreductase</fullName>
    </submittedName>
</protein>
<dbReference type="Proteomes" id="UP000051373">
    <property type="component" value="Unassembled WGS sequence"/>
</dbReference>
<dbReference type="GO" id="GO:0016491">
    <property type="term" value="F:oxidoreductase activity"/>
    <property type="evidence" value="ECO:0007669"/>
    <property type="project" value="InterPro"/>
</dbReference>
<dbReference type="PANTHER" id="PTHR23026:SF100">
    <property type="entry name" value="NITROREDUCTASE"/>
    <property type="match status" value="1"/>
</dbReference>
<gene>
    <name evidence="2" type="ORF">AMJ83_01025</name>
</gene>
<evidence type="ECO:0000313" key="3">
    <source>
        <dbReference type="Proteomes" id="UP000051373"/>
    </source>
</evidence>
<feature type="domain" description="Nitroreductase" evidence="1">
    <location>
        <begin position="7"/>
        <end position="63"/>
    </location>
</feature>
<organism evidence="2 3">
    <name type="scientific">candidate division WOR_3 bacterium SM23_42</name>
    <dbReference type="NCBI Taxonomy" id="1703779"/>
    <lineage>
        <taxon>Bacteria</taxon>
        <taxon>Bacteria division WOR-3</taxon>
    </lineage>
</organism>
<dbReference type="InterPro" id="IPR050627">
    <property type="entry name" value="Nitroreductase/BluB"/>
</dbReference>
<dbReference type="PANTHER" id="PTHR23026">
    <property type="entry name" value="NADPH NITROREDUCTASE"/>
    <property type="match status" value="1"/>
</dbReference>
<name>A0A0S8FYT1_UNCW3</name>
<dbReference type="AlphaFoldDB" id="A0A0S8FYT1"/>
<comment type="caution">
    <text evidence="2">The sequence shown here is derived from an EMBL/GenBank/DDBJ whole genome shotgun (WGS) entry which is preliminary data.</text>
</comment>
<dbReference type="CDD" id="cd02138">
    <property type="entry name" value="TdsD-like"/>
    <property type="match status" value="1"/>
</dbReference>
<dbReference type="InterPro" id="IPR000415">
    <property type="entry name" value="Nitroreductase-like"/>
</dbReference>
<dbReference type="SUPFAM" id="SSF55469">
    <property type="entry name" value="FMN-dependent nitroreductase-like"/>
    <property type="match status" value="1"/>
</dbReference>
<evidence type="ECO:0000313" key="2">
    <source>
        <dbReference type="EMBL" id="KPK64797.1"/>
    </source>
</evidence>
<dbReference type="InterPro" id="IPR029479">
    <property type="entry name" value="Nitroreductase"/>
</dbReference>
<dbReference type="STRING" id="1703779.AMJ83_01025"/>
<accession>A0A0S8FYT1</accession>
<proteinExistence type="predicted"/>